<protein>
    <submittedName>
        <fullName evidence="1">Uncharacterized protein</fullName>
    </submittedName>
</protein>
<dbReference type="AlphaFoldDB" id="A0AAU7BPE6"/>
<reference evidence="1" key="1">
    <citation type="submission" date="2024-05" db="EMBL/GenBank/DDBJ databases">
        <title>Pontimicrobium maritimus sp. nov., isolated form sea water.</title>
        <authorList>
            <person name="Muhammad N."/>
            <person name="Vuong T.Q."/>
            <person name="Han H.L."/>
            <person name="Kim S.-G."/>
        </authorList>
    </citation>
    <scope>NUCLEOTIDE SEQUENCE</scope>
    <source>
        <strain evidence="1">SW4</strain>
    </source>
</reference>
<dbReference type="RefSeq" id="WP_347921953.1">
    <property type="nucleotide sequence ID" value="NZ_CP157199.1"/>
</dbReference>
<proteinExistence type="predicted"/>
<dbReference type="EMBL" id="CP157199">
    <property type="protein sequence ID" value="XBG59948.1"/>
    <property type="molecule type" value="Genomic_DNA"/>
</dbReference>
<gene>
    <name evidence="1" type="ORF">ABGB03_08740</name>
</gene>
<organism evidence="1">
    <name type="scientific">Pontimicrobium sp. SW4</name>
    <dbReference type="NCBI Taxonomy" id="3153519"/>
    <lineage>
        <taxon>Bacteria</taxon>
        <taxon>Pseudomonadati</taxon>
        <taxon>Bacteroidota</taxon>
        <taxon>Flavobacteriia</taxon>
        <taxon>Flavobacteriales</taxon>
        <taxon>Flavobacteriaceae</taxon>
        <taxon>Pontimicrobium</taxon>
    </lineage>
</organism>
<accession>A0AAU7BPE6</accession>
<sequence>MITKSQKEKLQEHLKKDWIPEVLEELKNNNIVSSRGTFYSESMVRMVFTGKINHKEIELIIFKVYKKRKLAFEAYEKEKDQILFIKYEEE</sequence>
<name>A0AAU7BPE6_9FLAO</name>
<evidence type="ECO:0000313" key="1">
    <source>
        <dbReference type="EMBL" id="XBG59948.1"/>
    </source>
</evidence>